<proteinExistence type="predicted"/>
<dbReference type="EMBL" id="FZOU01000001">
    <property type="protein sequence ID" value="SNS33377.1"/>
    <property type="molecule type" value="Genomic_DNA"/>
</dbReference>
<evidence type="ECO:0000313" key="2">
    <source>
        <dbReference type="Proteomes" id="UP000198356"/>
    </source>
</evidence>
<organism evidence="1 2">
    <name type="scientific">Granulicella rosea</name>
    <dbReference type="NCBI Taxonomy" id="474952"/>
    <lineage>
        <taxon>Bacteria</taxon>
        <taxon>Pseudomonadati</taxon>
        <taxon>Acidobacteriota</taxon>
        <taxon>Terriglobia</taxon>
        <taxon>Terriglobales</taxon>
        <taxon>Acidobacteriaceae</taxon>
        <taxon>Granulicella</taxon>
    </lineage>
</organism>
<reference evidence="1 2" key="1">
    <citation type="submission" date="2017-06" db="EMBL/GenBank/DDBJ databases">
        <authorList>
            <person name="Kim H.J."/>
            <person name="Triplett B.A."/>
        </authorList>
    </citation>
    <scope>NUCLEOTIDE SEQUENCE [LARGE SCALE GENOMIC DNA]</scope>
    <source>
        <strain evidence="1 2">DSM 18704</strain>
    </source>
</reference>
<name>A0A239DLT3_9BACT</name>
<dbReference type="Proteomes" id="UP000198356">
    <property type="component" value="Unassembled WGS sequence"/>
</dbReference>
<protein>
    <submittedName>
        <fullName evidence="1">Uncharacterized protein</fullName>
    </submittedName>
</protein>
<evidence type="ECO:0000313" key="1">
    <source>
        <dbReference type="EMBL" id="SNS33377.1"/>
    </source>
</evidence>
<keyword evidence="2" id="KW-1185">Reference proteome</keyword>
<gene>
    <name evidence="1" type="ORF">SAMN05421770_101543</name>
</gene>
<accession>A0A239DLT3</accession>
<sequence>MNLTFDNLDGLGAVDYTQAVDASKPLTIERVLNEPSICHGLLCLAGTALATPVRRARVTVTNSAGTALFTGYLATEPISEYAGSASAGPVYRLAFSAVSDEWLLDRQAPFGEAAGLGALAGAVVERLVQRTAVTGFTTAGLAGGTRAVGVFVPEKSTNWSAKAGAAAASAYAGYRVLNGAIGIAPVASVTHAFNDGDGSLTVAALKTSSVKELANDVSLSGEIEPWEYVTEVVTGDGTTAAFPLAEQPFRAKAGLRLLVNDSFNAGAFDTRLWAVADPGSHLGFSSAGLNLTGGNGADGQTTLTLLDALEMGGTLVLESGSTQLTARSDGVVCGLYQGATSRANCFAGYNVRQTGGNTVVVPYVNGAEVGTAYTLASGHAYTLRLRLHCNEPLRVQQTYYATIDGVVTQFGGGLNAAPMSVVFDLIDLGAASNTPATVLYDGSIASTPASCTFVPVNSVQLTGSIGYVRATQTGSVWVTSTPPGSTTATRLIGVAGEGVDCAVTYGSGALDGVDTGKVTFFSGRIPVANEIVTVTYRGRQRAVARLEDAASIAAEAAGGASGTAAWLGRVVRPPARSSADCEAAAQAVLGFAANRAAAVAGSYVAVNPPADVWPGDVLALTTSGDTANVIVRRVVVEDLHARPEALRYAMAFANDWAEGLGLALSESFAADALLPPTAAATPGLVLANLAQLSVVSVSATAIVVDAGTAPPTGGGFEVRRRDGDFGPGVDQDLVLRSPVRGFTIPRAAVGERFYVRMYDASTPPLYSRASSMIVANVPV</sequence>
<dbReference type="AlphaFoldDB" id="A0A239DLT3"/>
<dbReference type="OrthoDB" id="103772at2"/>
<dbReference type="RefSeq" id="WP_089406827.1">
    <property type="nucleotide sequence ID" value="NZ_FZOU01000001.1"/>
</dbReference>